<gene>
    <name evidence="1" type="ORF">CPB84DRAFT_1537360</name>
</gene>
<dbReference type="Proteomes" id="UP000724874">
    <property type="component" value="Unassembled WGS sequence"/>
</dbReference>
<sequence>MPMSCKRQIPPVQYRGFEDDVTLWDCNIWMVFSKKSPLFGKVLEVHNGHFPTTDERFAQHKVKTADDCFDWIEYLELRWDGTPPCGGNSRGTVIPSFTLDVPVVRVDHREDDGKIMRNARYGWLFDVFSSDSIPQKAKVHWNCSVTTAY</sequence>
<keyword evidence="2" id="KW-1185">Reference proteome</keyword>
<name>A0A9P5NGE8_GYMJU</name>
<accession>A0A9P5NGE8</accession>
<organism evidence="1 2">
    <name type="scientific">Gymnopilus junonius</name>
    <name type="common">Spectacular rustgill mushroom</name>
    <name type="synonym">Gymnopilus spectabilis subsp. junonius</name>
    <dbReference type="NCBI Taxonomy" id="109634"/>
    <lineage>
        <taxon>Eukaryota</taxon>
        <taxon>Fungi</taxon>
        <taxon>Dikarya</taxon>
        <taxon>Basidiomycota</taxon>
        <taxon>Agaricomycotina</taxon>
        <taxon>Agaricomycetes</taxon>
        <taxon>Agaricomycetidae</taxon>
        <taxon>Agaricales</taxon>
        <taxon>Agaricineae</taxon>
        <taxon>Hymenogastraceae</taxon>
        <taxon>Gymnopilus</taxon>
    </lineage>
</organism>
<evidence type="ECO:0000313" key="1">
    <source>
        <dbReference type="EMBL" id="KAF8886666.1"/>
    </source>
</evidence>
<dbReference type="EMBL" id="JADNYJ010000094">
    <property type="protein sequence ID" value="KAF8886666.1"/>
    <property type="molecule type" value="Genomic_DNA"/>
</dbReference>
<protein>
    <submittedName>
        <fullName evidence="1">Uncharacterized protein</fullName>
    </submittedName>
</protein>
<evidence type="ECO:0000313" key="2">
    <source>
        <dbReference type="Proteomes" id="UP000724874"/>
    </source>
</evidence>
<dbReference type="AlphaFoldDB" id="A0A9P5NGE8"/>
<reference evidence="1" key="1">
    <citation type="submission" date="2020-11" db="EMBL/GenBank/DDBJ databases">
        <authorList>
            <consortium name="DOE Joint Genome Institute"/>
            <person name="Ahrendt S."/>
            <person name="Riley R."/>
            <person name="Andreopoulos W."/>
            <person name="LaButti K."/>
            <person name="Pangilinan J."/>
            <person name="Ruiz-duenas F.J."/>
            <person name="Barrasa J.M."/>
            <person name="Sanchez-Garcia M."/>
            <person name="Camarero S."/>
            <person name="Miyauchi S."/>
            <person name="Serrano A."/>
            <person name="Linde D."/>
            <person name="Babiker R."/>
            <person name="Drula E."/>
            <person name="Ayuso-Fernandez I."/>
            <person name="Pacheco R."/>
            <person name="Padilla G."/>
            <person name="Ferreira P."/>
            <person name="Barriuso J."/>
            <person name="Kellner H."/>
            <person name="Castanera R."/>
            <person name="Alfaro M."/>
            <person name="Ramirez L."/>
            <person name="Pisabarro A.G."/>
            <person name="Kuo A."/>
            <person name="Tritt A."/>
            <person name="Lipzen A."/>
            <person name="He G."/>
            <person name="Yan M."/>
            <person name="Ng V."/>
            <person name="Cullen D."/>
            <person name="Martin F."/>
            <person name="Rosso M.-N."/>
            <person name="Henrissat B."/>
            <person name="Hibbett D."/>
            <person name="Martinez A.T."/>
            <person name="Grigoriev I.V."/>
        </authorList>
    </citation>
    <scope>NUCLEOTIDE SEQUENCE</scope>
    <source>
        <strain evidence="1">AH 44721</strain>
    </source>
</reference>
<comment type="caution">
    <text evidence="1">The sequence shown here is derived from an EMBL/GenBank/DDBJ whole genome shotgun (WGS) entry which is preliminary data.</text>
</comment>
<proteinExistence type="predicted"/>